<dbReference type="GO" id="GO:0005794">
    <property type="term" value="C:Golgi apparatus"/>
    <property type="evidence" value="ECO:0007669"/>
    <property type="project" value="TreeGrafter"/>
</dbReference>
<dbReference type="Proteomes" id="UP000735302">
    <property type="component" value="Unassembled WGS sequence"/>
</dbReference>
<feature type="region of interest" description="Disordered" evidence="3">
    <location>
        <begin position="756"/>
        <end position="804"/>
    </location>
</feature>
<feature type="compositionally biased region" description="Polar residues" evidence="3">
    <location>
        <begin position="342"/>
        <end position="356"/>
    </location>
</feature>
<comment type="caution">
    <text evidence="4">The sequence shown here is derived from an EMBL/GenBank/DDBJ whole genome shotgun (WGS) entry which is preliminary data.</text>
</comment>
<feature type="compositionally biased region" description="Low complexity" evidence="3">
    <location>
        <begin position="771"/>
        <end position="785"/>
    </location>
</feature>
<feature type="compositionally biased region" description="Basic and acidic residues" evidence="3">
    <location>
        <begin position="41"/>
        <end position="52"/>
    </location>
</feature>
<proteinExistence type="predicted"/>
<dbReference type="Pfam" id="PF01344">
    <property type="entry name" value="Kelch_1"/>
    <property type="match status" value="1"/>
</dbReference>
<dbReference type="EMBL" id="BLXT01008183">
    <property type="protein sequence ID" value="GFO46319.1"/>
    <property type="molecule type" value="Genomic_DNA"/>
</dbReference>
<gene>
    <name evidence="4" type="ORF">PoB_007282400</name>
</gene>
<feature type="region of interest" description="Disordered" evidence="3">
    <location>
        <begin position="447"/>
        <end position="471"/>
    </location>
</feature>
<dbReference type="SUPFAM" id="SSF117281">
    <property type="entry name" value="Kelch motif"/>
    <property type="match status" value="1"/>
</dbReference>
<feature type="region of interest" description="Disordered" evidence="3">
    <location>
        <begin position="327"/>
        <end position="365"/>
    </location>
</feature>
<feature type="region of interest" description="Disordered" evidence="3">
    <location>
        <begin position="36"/>
        <end position="58"/>
    </location>
</feature>
<accession>A0AAV4DQP0</accession>
<dbReference type="InterPro" id="IPR015915">
    <property type="entry name" value="Kelch-typ_b-propeller"/>
</dbReference>
<keyword evidence="5" id="KW-1185">Reference proteome</keyword>
<evidence type="ECO:0000256" key="3">
    <source>
        <dbReference type="SAM" id="MobiDB-lite"/>
    </source>
</evidence>
<dbReference type="Gene3D" id="2.120.10.80">
    <property type="entry name" value="Kelch-type beta propeller"/>
    <property type="match status" value="2"/>
</dbReference>
<sequence length="847" mass="93482">MRIVHSESGSALSFHWSVLDAANTVQTPTCSKIFTTSDAGADSRGHHGDLRQGKANQPPRNRYHHAACCVGNYVYVFGGKDRYSPLRDLWRLDVATGQWESHASWAVELPHLQGHTMTAYRSQILVFGGTFCESVLEETPLWTINTDLQCVRKYRPDSPSCLRPTGRREHSCVIYRKSLYVYGGFLDSSGSTDEFWAFNIEEEQWRAMRRRKPGKRHGHVAVVKGSHMWLHGGMKGLKCLSDLWIFNFSLCTWDCVKSVGVSPSLSNHTAHLVANSLLLFGGSCPARLSNDVWIFQFDTVSWRHVTVQHGDSCPPVSLHASVILGQSPQGGTDSSTADRTRSVPQLKQHSNVSQAAQLPVRPWTSPSQNMAFVQSDLPLLGPGKTGDILQLENLHTPRTMLIDKNNNASEEDLTSERETSFFVSVENSCASSECKSSLTRPMVSRNVDCSHSRSNKSTAHHSNRGKMRPASEEVCTDGLPLLKRFQSINSDTDLGHNNLTLTLSDEQVCGHVTTSSQFSMKPQHQSSQTNLTAFGNSCVTKSTAFTTGRSCNFDNPLYSATIATSDAVDSEPTDSSLSALFFPYHSKRSASYSNIYEPENVTPKQGDMILEDIEGFDITGMFHGVDIAPPSTLSISLDELNNKAGFRNLMKNSFKELKKAQYSSYDNVSSYTAMKGCLKNSSAYNIRNMNSAPQHCTSGATQTSNEAVIGRYCKNSTSTTNNRLANILKHRNKYFSSSQLDDLVATNSVSTQTTGSQLCLHSKQPSEENKTSCSSRSPSAQTTSSQNLMDQHKTVQPEVKSQSIEGIEESRNVNLPNGQLCLLVIGGQTESPSFTAEPLKLWRCRLS</sequence>
<reference evidence="4 5" key="1">
    <citation type="journal article" date="2021" name="Elife">
        <title>Chloroplast acquisition without the gene transfer in kleptoplastic sea slugs, Plakobranchus ocellatus.</title>
        <authorList>
            <person name="Maeda T."/>
            <person name="Takahashi S."/>
            <person name="Yoshida T."/>
            <person name="Shimamura S."/>
            <person name="Takaki Y."/>
            <person name="Nagai Y."/>
            <person name="Toyoda A."/>
            <person name="Suzuki Y."/>
            <person name="Arimoto A."/>
            <person name="Ishii H."/>
            <person name="Satoh N."/>
            <person name="Nishiyama T."/>
            <person name="Hasebe M."/>
            <person name="Maruyama T."/>
            <person name="Minagawa J."/>
            <person name="Obokata J."/>
            <person name="Shigenobu S."/>
        </authorList>
    </citation>
    <scope>NUCLEOTIDE SEQUENCE [LARGE SCALE GENOMIC DNA]</scope>
</reference>
<dbReference type="InterPro" id="IPR051568">
    <property type="entry name" value="LZTR1/Attractin"/>
</dbReference>
<evidence type="ECO:0000313" key="5">
    <source>
        <dbReference type="Proteomes" id="UP000735302"/>
    </source>
</evidence>
<dbReference type="PANTHER" id="PTHR46376:SF1">
    <property type="entry name" value="LEUCINE-ZIPPER-LIKE TRANSCRIPTIONAL REGULATOR 1"/>
    <property type="match status" value="1"/>
</dbReference>
<dbReference type="PANTHER" id="PTHR46376">
    <property type="entry name" value="LEUCINE-ZIPPER-LIKE TRANSCRIPTIONAL REGULATOR 1"/>
    <property type="match status" value="1"/>
</dbReference>
<dbReference type="Pfam" id="PF24681">
    <property type="entry name" value="Kelch_KLHDC2_KLHL20_DRC7"/>
    <property type="match status" value="1"/>
</dbReference>
<evidence type="ECO:0000256" key="2">
    <source>
        <dbReference type="ARBA" id="ARBA00022737"/>
    </source>
</evidence>
<evidence type="ECO:0000313" key="4">
    <source>
        <dbReference type="EMBL" id="GFO46319.1"/>
    </source>
</evidence>
<keyword evidence="2" id="KW-0677">Repeat</keyword>
<organism evidence="4 5">
    <name type="scientific">Plakobranchus ocellatus</name>
    <dbReference type="NCBI Taxonomy" id="259542"/>
    <lineage>
        <taxon>Eukaryota</taxon>
        <taxon>Metazoa</taxon>
        <taxon>Spiralia</taxon>
        <taxon>Lophotrochozoa</taxon>
        <taxon>Mollusca</taxon>
        <taxon>Gastropoda</taxon>
        <taxon>Heterobranchia</taxon>
        <taxon>Euthyneura</taxon>
        <taxon>Panpulmonata</taxon>
        <taxon>Sacoglossa</taxon>
        <taxon>Placobranchoidea</taxon>
        <taxon>Plakobranchidae</taxon>
        <taxon>Plakobranchus</taxon>
    </lineage>
</organism>
<feature type="compositionally biased region" description="Basic residues" evidence="3">
    <location>
        <begin position="458"/>
        <end position="467"/>
    </location>
</feature>
<name>A0AAV4DQP0_9GAST</name>
<protein>
    <submittedName>
        <fullName evidence="4">Tip elongation aberrant protein 1</fullName>
    </submittedName>
</protein>
<evidence type="ECO:0000256" key="1">
    <source>
        <dbReference type="ARBA" id="ARBA00022441"/>
    </source>
</evidence>
<dbReference type="AlphaFoldDB" id="A0AAV4DQP0"/>
<dbReference type="InterPro" id="IPR006652">
    <property type="entry name" value="Kelch_1"/>
</dbReference>
<keyword evidence="1" id="KW-0880">Kelch repeat</keyword>